<feature type="transmembrane region" description="Helical" evidence="1">
    <location>
        <begin position="67"/>
        <end position="85"/>
    </location>
</feature>
<evidence type="ECO:0000313" key="2">
    <source>
        <dbReference type="EMBL" id="GAW97386.1"/>
    </source>
</evidence>
<sequence>MSVNLMTQPATMQTSSFSTSFTLDKAHYTECYSQSSTLTHNKKTYFKANILTVFGLIILLFTPVNPYAAWFVIVLGIIETLGVYYHKPWWVMRQMFSKASGSEVKLTIDEQGILTESFHINNRILWTDVTIVTETELGFVVFFSLGKTAMGKNIASKSYISKSCLSDEAIAFISQKNPVVA</sequence>
<accession>A0ABQ0MYD0</accession>
<evidence type="ECO:0008006" key="4">
    <source>
        <dbReference type="Google" id="ProtNLM"/>
    </source>
</evidence>
<evidence type="ECO:0000256" key="1">
    <source>
        <dbReference type="SAM" id="Phobius"/>
    </source>
</evidence>
<keyword evidence="3" id="KW-1185">Reference proteome</keyword>
<protein>
    <recommendedName>
        <fullName evidence="4">YcxB-like protein domain-containing protein</fullName>
    </recommendedName>
</protein>
<keyword evidence="1" id="KW-0812">Transmembrane</keyword>
<keyword evidence="1" id="KW-0472">Membrane</keyword>
<evidence type="ECO:0000313" key="3">
    <source>
        <dbReference type="Proteomes" id="UP000197068"/>
    </source>
</evidence>
<dbReference type="Proteomes" id="UP000197068">
    <property type="component" value="Unassembled WGS sequence"/>
</dbReference>
<feature type="transmembrane region" description="Helical" evidence="1">
    <location>
        <begin position="44"/>
        <end position="61"/>
    </location>
</feature>
<organism evidence="2 3">
    <name type="scientific">Colwellia marinimaniae</name>
    <dbReference type="NCBI Taxonomy" id="1513592"/>
    <lineage>
        <taxon>Bacteria</taxon>
        <taxon>Pseudomonadati</taxon>
        <taxon>Pseudomonadota</taxon>
        <taxon>Gammaproteobacteria</taxon>
        <taxon>Alteromonadales</taxon>
        <taxon>Colwelliaceae</taxon>
        <taxon>Colwellia</taxon>
    </lineage>
</organism>
<keyword evidence="1" id="KW-1133">Transmembrane helix</keyword>
<dbReference type="EMBL" id="BDQM01000032">
    <property type="protein sequence ID" value="GAW97386.1"/>
    <property type="molecule type" value="Genomic_DNA"/>
</dbReference>
<gene>
    <name evidence="2" type="ORF">MTCD1_03013</name>
</gene>
<comment type="caution">
    <text evidence="2">The sequence shown here is derived from an EMBL/GenBank/DDBJ whole genome shotgun (WGS) entry which is preliminary data.</text>
</comment>
<name>A0ABQ0MYD0_9GAMM</name>
<reference evidence="2 3" key="1">
    <citation type="submission" date="2017-06" db="EMBL/GenBank/DDBJ databases">
        <title>Whole Genome Sequences of Colwellia marinimaniae MTCD1.</title>
        <authorList>
            <person name="Kusumoto H."/>
            <person name="Inoue M."/>
            <person name="Tanikawa K."/>
            <person name="Maeji H."/>
            <person name="Cameron J.H."/>
            <person name="Bartlett D.H."/>
        </authorList>
    </citation>
    <scope>NUCLEOTIDE SEQUENCE [LARGE SCALE GENOMIC DNA]</scope>
    <source>
        <strain evidence="2 3">MTCD1</strain>
    </source>
</reference>
<proteinExistence type="predicted"/>